<gene>
    <name evidence="1" type="ORF">HJG63_011981</name>
</gene>
<accession>A0A7J8FJ14</accession>
<comment type="caution">
    <text evidence="1">The sequence shown here is derived from an EMBL/GenBank/DDBJ whole genome shotgun (WGS) entry which is preliminary data.</text>
</comment>
<organism evidence="1 2">
    <name type="scientific">Rousettus aegyptiacus</name>
    <name type="common">Egyptian fruit bat</name>
    <name type="synonym">Pteropus aegyptiacus</name>
    <dbReference type="NCBI Taxonomy" id="9407"/>
    <lineage>
        <taxon>Eukaryota</taxon>
        <taxon>Metazoa</taxon>
        <taxon>Chordata</taxon>
        <taxon>Craniata</taxon>
        <taxon>Vertebrata</taxon>
        <taxon>Euteleostomi</taxon>
        <taxon>Mammalia</taxon>
        <taxon>Eutheria</taxon>
        <taxon>Laurasiatheria</taxon>
        <taxon>Chiroptera</taxon>
        <taxon>Yinpterochiroptera</taxon>
        <taxon>Pteropodoidea</taxon>
        <taxon>Pteropodidae</taxon>
        <taxon>Rousettinae</taxon>
        <taxon>Rousettus</taxon>
    </lineage>
</organism>
<reference evidence="1 2" key="1">
    <citation type="journal article" date="2020" name="Nature">
        <title>Six reference-quality genomes reveal evolution of bat adaptations.</title>
        <authorList>
            <person name="Jebb D."/>
            <person name="Huang Z."/>
            <person name="Pippel M."/>
            <person name="Hughes G.M."/>
            <person name="Lavrichenko K."/>
            <person name="Devanna P."/>
            <person name="Winkler S."/>
            <person name="Jermiin L.S."/>
            <person name="Skirmuntt E.C."/>
            <person name="Katzourakis A."/>
            <person name="Burkitt-Gray L."/>
            <person name="Ray D.A."/>
            <person name="Sullivan K.A.M."/>
            <person name="Roscito J.G."/>
            <person name="Kirilenko B.M."/>
            <person name="Davalos L.M."/>
            <person name="Corthals A.P."/>
            <person name="Power M.L."/>
            <person name="Jones G."/>
            <person name="Ransome R.D."/>
            <person name="Dechmann D.K.N."/>
            <person name="Locatelli A.G."/>
            <person name="Puechmaille S.J."/>
            <person name="Fedrigo O."/>
            <person name="Jarvis E.D."/>
            <person name="Hiller M."/>
            <person name="Vernes S.C."/>
            <person name="Myers E.W."/>
            <person name="Teeling E.C."/>
        </authorList>
    </citation>
    <scope>NUCLEOTIDE SEQUENCE [LARGE SCALE GENOMIC DNA]</scope>
    <source>
        <strain evidence="1">MRouAeg1</strain>
        <tissue evidence="1">Muscle</tissue>
    </source>
</reference>
<dbReference type="Proteomes" id="UP000593571">
    <property type="component" value="Unassembled WGS sequence"/>
</dbReference>
<keyword evidence="2" id="KW-1185">Reference proteome</keyword>
<protein>
    <submittedName>
        <fullName evidence="1">Uncharacterized protein</fullName>
    </submittedName>
</protein>
<dbReference type="AlphaFoldDB" id="A0A7J8FJ14"/>
<evidence type="ECO:0000313" key="2">
    <source>
        <dbReference type="Proteomes" id="UP000593571"/>
    </source>
</evidence>
<proteinExistence type="predicted"/>
<sequence>MNLTVRPGFLQLTTCTNTWRAVLSPSFPLPPPTHTHRMRCKVCGVVQEGSQLRPGLAQPALGCPGIPEVGSCQMARAVGGCANVYGTGKDIGSGFFSSQSLGKSGNNSKTSCSLDRLQSSELDKGLSLECGYLVARVLTSVGIRHQGSEVISSRFHCTGPLSQSEPPKTPSGLLTAPPPCPGHILTYTPICDPTPLMFPWECSRFPT</sequence>
<name>A0A7J8FJ14_ROUAE</name>
<evidence type="ECO:0000313" key="1">
    <source>
        <dbReference type="EMBL" id="KAF6447551.1"/>
    </source>
</evidence>
<dbReference type="EMBL" id="JACASE010000007">
    <property type="protein sequence ID" value="KAF6447551.1"/>
    <property type="molecule type" value="Genomic_DNA"/>
</dbReference>